<evidence type="ECO:0000259" key="1">
    <source>
        <dbReference type="Pfam" id="PF12986"/>
    </source>
</evidence>
<keyword evidence="3" id="KW-1185">Reference proteome</keyword>
<dbReference type="STRING" id="930128.SAMN05192532_105234"/>
<organism evidence="2 3">
    <name type="scientific">Alteribacillus iranensis</name>
    <dbReference type="NCBI Taxonomy" id="930128"/>
    <lineage>
        <taxon>Bacteria</taxon>
        <taxon>Bacillati</taxon>
        <taxon>Bacillota</taxon>
        <taxon>Bacilli</taxon>
        <taxon>Bacillales</taxon>
        <taxon>Bacillaceae</taxon>
        <taxon>Alteribacillus</taxon>
    </lineage>
</organism>
<protein>
    <recommendedName>
        <fullName evidence="1">DUF3870 domain-containing protein</fullName>
    </recommendedName>
</protein>
<dbReference type="Proteomes" id="UP000199516">
    <property type="component" value="Unassembled WGS sequence"/>
</dbReference>
<accession>A0A1I2EAN7</accession>
<gene>
    <name evidence="2" type="ORF">SAMN05192532_105234</name>
</gene>
<dbReference type="InterPro" id="IPR024617">
    <property type="entry name" value="DUF3870"/>
</dbReference>
<dbReference type="EMBL" id="FONT01000005">
    <property type="protein sequence ID" value="SFE89925.1"/>
    <property type="molecule type" value="Genomic_DNA"/>
</dbReference>
<proteinExistence type="predicted"/>
<reference evidence="2 3" key="1">
    <citation type="submission" date="2016-10" db="EMBL/GenBank/DDBJ databases">
        <authorList>
            <person name="de Groot N.N."/>
        </authorList>
    </citation>
    <scope>NUCLEOTIDE SEQUENCE [LARGE SCALE GENOMIC DNA]</scope>
    <source>
        <strain evidence="2 3">DSM 23995</strain>
    </source>
</reference>
<dbReference type="AlphaFoldDB" id="A0A1I2EAN7"/>
<evidence type="ECO:0000313" key="3">
    <source>
        <dbReference type="Proteomes" id="UP000199516"/>
    </source>
</evidence>
<evidence type="ECO:0000313" key="2">
    <source>
        <dbReference type="EMBL" id="SFE89925.1"/>
    </source>
</evidence>
<feature type="domain" description="DUF3870" evidence="1">
    <location>
        <begin position="8"/>
        <end position="100"/>
    </location>
</feature>
<dbReference type="Pfam" id="PF12986">
    <property type="entry name" value="DUF3870"/>
    <property type="match status" value="1"/>
</dbReference>
<dbReference type="OrthoDB" id="88363at2"/>
<sequence length="105" mass="12157">MYPKETVYIVGEAKSPQNNPITKQYHTFFVGFVIDETNNRIVDVDCTSILGLTKRFIQDLFIGEVFWDSETIIQSIEKRYLGSSQKALIVAYKNAKKKYRQALDE</sequence>
<name>A0A1I2EAN7_9BACI</name>